<evidence type="ECO:0000313" key="1">
    <source>
        <dbReference type="EMBL" id="TPG60992.1"/>
    </source>
</evidence>
<dbReference type="AlphaFoldDB" id="A0A502GHC8"/>
<dbReference type="Pfam" id="PF21983">
    <property type="entry name" value="NikA-like"/>
    <property type="match status" value="1"/>
</dbReference>
<sequence>MEETEAQSQPAKENREVIKRFRATPGEVSKIEAKAKKAGLNFSEYCRRAVLDKPVVERVPVELRRQLGGAGNNLNQLTKLANAGKLPGVGIEALNELVNRLLETLR</sequence>
<dbReference type="RefSeq" id="WP_140469309.1">
    <property type="nucleotide sequence ID" value="NZ_RCYZ01000011.1"/>
</dbReference>
<reference evidence="1 2" key="1">
    <citation type="journal article" date="2019" name="Environ. Microbiol.">
        <title>Species interactions and distinct microbial communities in high Arctic permafrost affected cryosols are associated with the CH4 and CO2 gas fluxes.</title>
        <authorList>
            <person name="Altshuler I."/>
            <person name="Hamel J."/>
            <person name="Turney S."/>
            <person name="Magnuson E."/>
            <person name="Levesque R."/>
            <person name="Greer C."/>
            <person name="Whyte L.G."/>
        </authorList>
    </citation>
    <scope>NUCLEOTIDE SEQUENCE [LARGE SCALE GENOMIC DNA]</scope>
    <source>
        <strain evidence="1 2">S9.2P</strain>
    </source>
</reference>
<evidence type="ECO:0000313" key="2">
    <source>
        <dbReference type="Proteomes" id="UP000317646"/>
    </source>
</evidence>
<protein>
    <submittedName>
        <fullName evidence="1">Plasmid mobilization relaxosome protein MobC</fullName>
    </submittedName>
</protein>
<proteinExistence type="predicted"/>
<name>A0A502GHC8_9BACT</name>
<gene>
    <name evidence="1" type="primary">mobC</name>
    <name evidence="1" type="ORF">EAH73_20420</name>
</gene>
<dbReference type="EMBL" id="RCYZ01000011">
    <property type="protein sequence ID" value="TPG60992.1"/>
    <property type="molecule type" value="Genomic_DNA"/>
</dbReference>
<keyword evidence="2" id="KW-1185">Reference proteome</keyword>
<organism evidence="1 2">
    <name type="scientific">Hymenobacter nivis</name>
    <dbReference type="NCBI Taxonomy" id="1850093"/>
    <lineage>
        <taxon>Bacteria</taxon>
        <taxon>Pseudomonadati</taxon>
        <taxon>Bacteroidota</taxon>
        <taxon>Cytophagia</taxon>
        <taxon>Cytophagales</taxon>
        <taxon>Hymenobacteraceae</taxon>
        <taxon>Hymenobacter</taxon>
    </lineage>
</organism>
<dbReference type="InterPro" id="IPR053842">
    <property type="entry name" value="NikA-like"/>
</dbReference>
<accession>A0A502GHC8</accession>
<comment type="caution">
    <text evidence="1">The sequence shown here is derived from an EMBL/GenBank/DDBJ whole genome shotgun (WGS) entry which is preliminary data.</text>
</comment>
<dbReference type="Proteomes" id="UP000317646">
    <property type="component" value="Unassembled WGS sequence"/>
</dbReference>
<dbReference type="OrthoDB" id="884463at2"/>